<dbReference type="InterPro" id="IPR036607">
    <property type="entry name" value="PRKCSH"/>
</dbReference>
<organism evidence="6 7">
    <name type="scientific">Acipenser ruthenus</name>
    <name type="common">Sterlet sturgeon</name>
    <dbReference type="NCBI Taxonomy" id="7906"/>
    <lineage>
        <taxon>Eukaryota</taxon>
        <taxon>Metazoa</taxon>
        <taxon>Chordata</taxon>
        <taxon>Craniata</taxon>
        <taxon>Vertebrata</taxon>
        <taxon>Euteleostomi</taxon>
        <taxon>Actinopterygii</taxon>
        <taxon>Chondrostei</taxon>
        <taxon>Acipenseriformes</taxon>
        <taxon>Acipenseridae</taxon>
        <taxon>Acipenser</taxon>
    </lineage>
</organism>
<evidence type="ECO:0000256" key="3">
    <source>
        <dbReference type="SAM" id="MobiDB-lite"/>
    </source>
</evidence>
<dbReference type="GO" id="GO:0001889">
    <property type="term" value="P:liver development"/>
    <property type="evidence" value="ECO:0007669"/>
    <property type="project" value="TreeGrafter"/>
</dbReference>
<dbReference type="InterPro" id="IPR002048">
    <property type="entry name" value="EF_hand_dom"/>
</dbReference>
<feature type="region of interest" description="Disordered" evidence="3">
    <location>
        <begin position="1"/>
        <end position="44"/>
    </location>
</feature>
<dbReference type="PROSITE" id="PS51914">
    <property type="entry name" value="MRH"/>
    <property type="match status" value="1"/>
</dbReference>
<feature type="domain" description="EF-hand" evidence="4">
    <location>
        <begin position="56"/>
        <end position="91"/>
    </location>
</feature>
<dbReference type="EMBL" id="SCEB01215249">
    <property type="protein sequence ID" value="RXM30554.1"/>
    <property type="molecule type" value="Genomic_DNA"/>
</dbReference>
<dbReference type="PROSITE" id="PS50222">
    <property type="entry name" value="EF_HAND_2"/>
    <property type="match status" value="1"/>
</dbReference>
<dbReference type="InterPro" id="IPR044865">
    <property type="entry name" value="MRH_dom"/>
</dbReference>
<evidence type="ECO:0000259" key="4">
    <source>
        <dbReference type="PROSITE" id="PS50222"/>
    </source>
</evidence>
<accession>A0A444U5X3</accession>
<proteinExistence type="predicted"/>
<reference evidence="6 7" key="1">
    <citation type="submission" date="2019-01" db="EMBL/GenBank/DDBJ databases">
        <title>Draft Genome and Complete Hox-Cluster Characterization of the Sterlet Sturgeon (Acipenser ruthenus).</title>
        <authorList>
            <person name="Wei Q."/>
        </authorList>
    </citation>
    <scope>NUCLEOTIDE SEQUENCE [LARGE SCALE GENOMIC DNA]</scope>
    <source>
        <strain evidence="6">WHYD16114868_AA</strain>
        <tissue evidence="6">Blood</tissue>
    </source>
</reference>
<evidence type="ECO:0000313" key="6">
    <source>
        <dbReference type="EMBL" id="RXM30554.1"/>
    </source>
</evidence>
<dbReference type="GO" id="GO:0006491">
    <property type="term" value="P:N-glycan processing"/>
    <property type="evidence" value="ECO:0007669"/>
    <property type="project" value="TreeGrafter"/>
</dbReference>
<dbReference type="InterPro" id="IPR009011">
    <property type="entry name" value="Man6P_isomerase_rcpt-bd_dom_sf"/>
</dbReference>
<evidence type="ECO:0000256" key="2">
    <source>
        <dbReference type="ARBA" id="ARBA00023157"/>
    </source>
</evidence>
<evidence type="ECO:0000256" key="1">
    <source>
        <dbReference type="ARBA" id="ARBA00022729"/>
    </source>
</evidence>
<keyword evidence="1" id="KW-0732">Signal</keyword>
<evidence type="ECO:0000313" key="7">
    <source>
        <dbReference type="Proteomes" id="UP000289886"/>
    </source>
</evidence>
<dbReference type="InterPro" id="IPR018247">
    <property type="entry name" value="EF_Hand_1_Ca_BS"/>
</dbReference>
<name>A0A444U5X3_ACIRT</name>
<keyword evidence="2" id="KW-1015">Disulfide bond</keyword>
<comment type="caution">
    <text evidence="6">The sequence shown here is derived from an EMBL/GenBank/DDBJ whole genome shotgun (WGS) entry which is preliminary data.</text>
</comment>
<dbReference type="Pfam" id="PF13015">
    <property type="entry name" value="PRKCSH_1"/>
    <property type="match status" value="1"/>
</dbReference>
<sequence>MAQRKLEKLQESQRALESEAEARRRTKEEAEALGQEAKEKHRSAWNELQVAKRKEQESQHVAKLFVELDSDHSGVISAPEVQARPELDGDAEGTVTETEARSAPVQVPDFDEKTQAVIDAAEETRDDYRLTEKHLYQIKEDIRKLEEELSMDFGPHHEFVFMHRECYEITNDVWGSWAGSEENKYSMMKFEDGAPCWQGPYRSVQVKLLCGEQTAVMSSAEPSHCEYLFELQTPAACNQPAPALKHEEL</sequence>
<feature type="domain" description="MRH" evidence="5">
    <location>
        <begin position="149"/>
        <end position="239"/>
    </location>
</feature>
<dbReference type="AlphaFoldDB" id="A0A444U5X3"/>
<dbReference type="SUPFAM" id="SSF50911">
    <property type="entry name" value="Mannose 6-phosphate receptor domain"/>
    <property type="match status" value="1"/>
</dbReference>
<dbReference type="Proteomes" id="UP000289886">
    <property type="component" value="Unassembled WGS sequence"/>
</dbReference>
<keyword evidence="7" id="KW-1185">Reference proteome</keyword>
<dbReference type="PANTHER" id="PTHR12630:SF1">
    <property type="entry name" value="GLUCOSIDASE 2 SUBUNIT BETA"/>
    <property type="match status" value="1"/>
</dbReference>
<protein>
    <submittedName>
        <fullName evidence="6">Glucosidase 2 subunit beta</fullName>
    </submittedName>
</protein>
<dbReference type="PROSITE" id="PS00018">
    <property type="entry name" value="EF_HAND_1"/>
    <property type="match status" value="1"/>
</dbReference>
<dbReference type="PANTHER" id="PTHR12630">
    <property type="entry name" value="N-LINKED OLIGOSACCHARIDE PROCESSING"/>
    <property type="match status" value="1"/>
</dbReference>
<dbReference type="GO" id="GO:0005509">
    <property type="term" value="F:calcium ion binding"/>
    <property type="evidence" value="ECO:0007669"/>
    <property type="project" value="InterPro"/>
</dbReference>
<evidence type="ECO:0000259" key="5">
    <source>
        <dbReference type="PROSITE" id="PS51914"/>
    </source>
</evidence>
<dbReference type="Gene3D" id="2.70.130.10">
    <property type="entry name" value="Mannose-6-phosphate receptor binding domain"/>
    <property type="match status" value="1"/>
</dbReference>
<dbReference type="GO" id="GO:0017177">
    <property type="term" value="C:glucosidase II complex"/>
    <property type="evidence" value="ECO:0007669"/>
    <property type="project" value="TreeGrafter"/>
</dbReference>
<dbReference type="InterPro" id="IPR039794">
    <property type="entry name" value="Gtb1-like"/>
</dbReference>
<gene>
    <name evidence="6" type="ORF">EOD39_7803</name>
</gene>